<comment type="subcellular location">
    <subcellularLocation>
        <location evidence="1">Cell envelope</location>
    </subcellularLocation>
</comment>
<dbReference type="PANTHER" id="PTHR35936">
    <property type="entry name" value="MEMBRANE-BOUND LYTIC MUREIN TRANSGLYCOSYLASE F"/>
    <property type="match status" value="1"/>
</dbReference>
<feature type="chain" id="PRO_5038819506" evidence="5">
    <location>
        <begin position="26"/>
        <end position="276"/>
    </location>
</feature>
<evidence type="ECO:0000256" key="5">
    <source>
        <dbReference type="SAM" id="SignalP"/>
    </source>
</evidence>
<dbReference type="RefSeq" id="WP_183639759.1">
    <property type="nucleotide sequence ID" value="NZ_JACHBL010000001.1"/>
</dbReference>
<dbReference type="Gene3D" id="3.40.190.10">
    <property type="entry name" value="Periplasmic binding protein-like II"/>
    <property type="match status" value="2"/>
</dbReference>
<protein>
    <submittedName>
        <fullName evidence="8">Polar amino acid transport system substrate-binding protein</fullName>
    </submittedName>
</protein>
<proteinExistence type="inferred from homology"/>
<dbReference type="Proteomes" id="UP000523863">
    <property type="component" value="Unassembled WGS sequence"/>
</dbReference>
<feature type="domain" description="Ionotropic glutamate receptor C-terminal" evidence="7">
    <location>
        <begin position="52"/>
        <end position="264"/>
    </location>
</feature>
<evidence type="ECO:0000259" key="6">
    <source>
        <dbReference type="SMART" id="SM00062"/>
    </source>
</evidence>
<dbReference type="SMART" id="SM00079">
    <property type="entry name" value="PBPe"/>
    <property type="match status" value="1"/>
</dbReference>
<sequence length="276" mass="28398">MTRTSQSLKVLAVAATAALALTACGGASSSTPSSSSAASGASSSVSLINAGKLTVCSDVPYAPFEYLEGDKTVGYDMDVAAEIAKDLGAEVSVIDDSFESIQSGLALAKCDVSISSLSITDARKQVMDFSNPYLDDDLALFAKDGSGITSLETAKGKKIGVQGATTGESYAKQNGIESMQFEDGGLQVEALKNGQVDAVIGNISVLNYGFKDSTDIKNVANFPTGEKLGIAVKKGNTALLDAVNKTLKRIEDSGDLDKFKEKYGLGTPAASASSSK</sequence>
<evidence type="ECO:0000256" key="2">
    <source>
        <dbReference type="ARBA" id="ARBA00010333"/>
    </source>
</evidence>
<comment type="similarity">
    <text evidence="2 4">Belongs to the bacterial solute-binding protein 3 family.</text>
</comment>
<dbReference type="PROSITE" id="PS01039">
    <property type="entry name" value="SBP_BACTERIAL_3"/>
    <property type="match status" value="1"/>
</dbReference>
<dbReference type="EMBL" id="JACHBL010000001">
    <property type="protein sequence ID" value="MBB5596968.1"/>
    <property type="molecule type" value="Genomic_DNA"/>
</dbReference>
<name>A0A7W8Y8M1_9MICC</name>
<dbReference type="AlphaFoldDB" id="A0A7W8Y8M1"/>
<dbReference type="CDD" id="cd13530">
    <property type="entry name" value="PBP2_peptides_like"/>
    <property type="match status" value="1"/>
</dbReference>
<feature type="signal peptide" evidence="5">
    <location>
        <begin position="1"/>
        <end position="25"/>
    </location>
</feature>
<dbReference type="InterPro" id="IPR001638">
    <property type="entry name" value="Solute-binding_3/MltF_N"/>
</dbReference>
<evidence type="ECO:0000259" key="7">
    <source>
        <dbReference type="SMART" id="SM00079"/>
    </source>
</evidence>
<dbReference type="PANTHER" id="PTHR35936:SF17">
    <property type="entry name" value="ARGININE-BINDING EXTRACELLULAR PROTEIN ARTP"/>
    <property type="match status" value="1"/>
</dbReference>
<keyword evidence="9" id="KW-1185">Reference proteome</keyword>
<gene>
    <name evidence="8" type="ORF">BKA12_000048</name>
</gene>
<dbReference type="InterPro" id="IPR018313">
    <property type="entry name" value="SBP_3_CS"/>
</dbReference>
<dbReference type="InterPro" id="IPR001320">
    <property type="entry name" value="Iontro_rcpt_C"/>
</dbReference>
<evidence type="ECO:0000313" key="8">
    <source>
        <dbReference type="EMBL" id="MBB5596968.1"/>
    </source>
</evidence>
<comment type="caution">
    <text evidence="8">The sequence shown here is derived from an EMBL/GenBank/DDBJ whole genome shotgun (WGS) entry which is preliminary data.</text>
</comment>
<evidence type="ECO:0000313" key="9">
    <source>
        <dbReference type="Proteomes" id="UP000523863"/>
    </source>
</evidence>
<dbReference type="SUPFAM" id="SSF53850">
    <property type="entry name" value="Periplasmic binding protein-like II"/>
    <property type="match status" value="1"/>
</dbReference>
<feature type="domain" description="Solute-binding protein family 3/N-terminal" evidence="6">
    <location>
        <begin position="52"/>
        <end position="267"/>
    </location>
</feature>
<dbReference type="PROSITE" id="PS51257">
    <property type="entry name" value="PROKAR_LIPOPROTEIN"/>
    <property type="match status" value="1"/>
</dbReference>
<evidence type="ECO:0000256" key="4">
    <source>
        <dbReference type="RuleBase" id="RU003744"/>
    </source>
</evidence>
<dbReference type="GO" id="GO:0015276">
    <property type="term" value="F:ligand-gated monoatomic ion channel activity"/>
    <property type="evidence" value="ECO:0007669"/>
    <property type="project" value="InterPro"/>
</dbReference>
<accession>A0A7W8Y8M1</accession>
<dbReference type="SMART" id="SM00062">
    <property type="entry name" value="PBPb"/>
    <property type="match status" value="1"/>
</dbReference>
<dbReference type="Pfam" id="PF00497">
    <property type="entry name" value="SBP_bac_3"/>
    <property type="match status" value="1"/>
</dbReference>
<evidence type="ECO:0000256" key="3">
    <source>
        <dbReference type="ARBA" id="ARBA00022729"/>
    </source>
</evidence>
<dbReference type="GO" id="GO:0030313">
    <property type="term" value="C:cell envelope"/>
    <property type="evidence" value="ECO:0007669"/>
    <property type="project" value="UniProtKB-SubCell"/>
</dbReference>
<keyword evidence="3 5" id="KW-0732">Signal</keyword>
<reference evidence="8 9" key="1">
    <citation type="submission" date="2020-08" db="EMBL/GenBank/DDBJ databases">
        <title>Sequencing the genomes of 1000 actinobacteria strains.</title>
        <authorList>
            <person name="Klenk H.-P."/>
        </authorList>
    </citation>
    <scope>NUCLEOTIDE SEQUENCE [LARGE SCALE GENOMIC DNA]</scope>
    <source>
        <strain evidence="8 9">DSM 23694</strain>
    </source>
</reference>
<organism evidence="8 9">
    <name type="scientific">Neomicrococcus lactis</name>
    <dbReference type="NCBI Taxonomy" id="732241"/>
    <lineage>
        <taxon>Bacteria</taxon>
        <taxon>Bacillati</taxon>
        <taxon>Actinomycetota</taxon>
        <taxon>Actinomycetes</taxon>
        <taxon>Micrococcales</taxon>
        <taxon>Micrococcaceae</taxon>
        <taxon>Neomicrococcus</taxon>
    </lineage>
</organism>
<evidence type="ECO:0000256" key="1">
    <source>
        <dbReference type="ARBA" id="ARBA00004196"/>
    </source>
</evidence>
<dbReference type="GO" id="GO:0016020">
    <property type="term" value="C:membrane"/>
    <property type="evidence" value="ECO:0007669"/>
    <property type="project" value="InterPro"/>
</dbReference>